<dbReference type="GO" id="GO:0006826">
    <property type="term" value="P:iron ion transport"/>
    <property type="evidence" value="ECO:0007669"/>
    <property type="project" value="UniProtKB-KW"/>
</dbReference>
<evidence type="ECO:0000256" key="6">
    <source>
        <dbReference type="ARBA" id="ARBA00022840"/>
    </source>
</evidence>
<dbReference type="GO" id="GO:0005524">
    <property type="term" value="F:ATP binding"/>
    <property type="evidence" value="ECO:0007669"/>
    <property type="project" value="UniProtKB-KW"/>
</dbReference>
<dbReference type="InterPro" id="IPR027417">
    <property type="entry name" value="P-loop_NTPase"/>
</dbReference>
<keyword evidence="12" id="KW-1185">Reference proteome</keyword>
<dbReference type="SUPFAM" id="SSF52540">
    <property type="entry name" value="P-loop containing nucleoside triphosphate hydrolases"/>
    <property type="match status" value="1"/>
</dbReference>
<dbReference type="AlphaFoldDB" id="A0A081C521"/>
<dbReference type="InterPro" id="IPR003439">
    <property type="entry name" value="ABC_transporter-like_ATP-bd"/>
</dbReference>
<name>A0A081C521_VECG1</name>
<protein>
    <submittedName>
        <fullName evidence="11">ABC transporter related</fullName>
    </submittedName>
</protein>
<keyword evidence="8" id="KW-0406">Ion transport</keyword>
<dbReference type="PANTHER" id="PTHR42771:SF2">
    <property type="entry name" value="IRON(3+)-HYDROXAMATE IMPORT ATP-BINDING PROTEIN FHUC"/>
    <property type="match status" value="1"/>
</dbReference>
<dbReference type="CDD" id="cd03214">
    <property type="entry name" value="ABC_Iron-Siderophores_B12_Hemin"/>
    <property type="match status" value="1"/>
</dbReference>
<dbReference type="EMBL" id="DF820470">
    <property type="protein sequence ID" value="GAK59676.1"/>
    <property type="molecule type" value="Genomic_DNA"/>
</dbReference>
<proteinExistence type="predicted"/>
<keyword evidence="6" id="KW-0067">ATP-binding</keyword>
<dbReference type="Proteomes" id="UP000030661">
    <property type="component" value="Unassembled WGS sequence"/>
</dbReference>
<dbReference type="InterPro" id="IPR051535">
    <property type="entry name" value="Siderophore_ABC-ATPase"/>
</dbReference>
<evidence type="ECO:0000256" key="1">
    <source>
        <dbReference type="ARBA" id="ARBA00004202"/>
    </source>
</evidence>
<feature type="domain" description="ABC transporter" evidence="10">
    <location>
        <begin position="39"/>
        <end position="280"/>
    </location>
</feature>
<accession>A0A081C521</accession>
<evidence type="ECO:0000313" key="12">
    <source>
        <dbReference type="Proteomes" id="UP000030661"/>
    </source>
</evidence>
<evidence type="ECO:0000259" key="10">
    <source>
        <dbReference type="PROSITE" id="PS50893"/>
    </source>
</evidence>
<evidence type="ECO:0000313" key="11">
    <source>
        <dbReference type="EMBL" id="GAK59676.1"/>
    </source>
</evidence>
<evidence type="ECO:0000256" key="3">
    <source>
        <dbReference type="ARBA" id="ARBA00022475"/>
    </source>
</evidence>
<dbReference type="SMART" id="SM00382">
    <property type="entry name" value="AAA"/>
    <property type="match status" value="1"/>
</dbReference>
<dbReference type="STRING" id="1499967.U27_06661"/>
<dbReference type="GO" id="GO:0016887">
    <property type="term" value="F:ATP hydrolysis activity"/>
    <property type="evidence" value="ECO:0007669"/>
    <property type="project" value="InterPro"/>
</dbReference>
<comment type="subcellular location">
    <subcellularLocation>
        <location evidence="1">Cell membrane</location>
        <topology evidence="1">Peripheral membrane protein</topology>
    </subcellularLocation>
</comment>
<dbReference type="Pfam" id="PF00005">
    <property type="entry name" value="ABC_tran"/>
    <property type="match status" value="1"/>
</dbReference>
<keyword evidence="2" id="KW-0813">Transport</keyword>
<dbReference type="InterPro" id="IPR003593">
    <property type="entry name" value="AAA+_ATPase"/>
</dbReference>
<evidence type="ECO:0000256" key="7">
    <source>
        <dbReference type="ARBA" id="ARBA00023004"/>
    </source>
</evidence>
<evidence type="ECO:0000256" key="4">
    <source>
        <dbReference type="ARBA" id="ARBA00022496"/>
    </source>
</evidence>
<keyword evidence="4" id="KW-0410">Iron transport</keyword>
<dbReference type="Gene3D" id="3.40.50.300">
    <property type="entry name" value="P-loop containing nucleotide triphosphate hydrolases"/>
    <property type="match status" value="1"/>
</dbReference>
<dbReference type="PANTHER" id="PTHR42771">
    <property type="entry name" value="IRON(3+)-HYDROXAMATE IMPORT ATP-BINDING PROTEIN FHUC"/>
    <property type="match status" value="1"/>
</dbReference>
<evidence type="ECO:0000256" key="5">
    <source>
        <dbReference type="ARBA" id="ARBA00022741"/>
    </source>
</evidence>
<dbReference type="eggNOG" id="COG1120">
    <property type="taxonomic scope" value="Bacteria"/>
</dbReference>
<gene>
    <name evidence="11" type="ORF">U27_06661</name>
</gene>
<dbReference type="HOGENOM" id="CLU_000604_1_11_0"/>
<dbReference type="FunFam" id="3.40.50.300:FF:000134">
    <property type="entry name" value="Iron-enterobactin ABC transporter ATP-binding protein"/>
    <property type="match status" value="1"/>
</dbReference>
<dbReference type="PROSITE" id="PS50893">
    <property type="entry name" value="ABC_TRANSPORTER_2"/>
    <property type="match status" value="1"/>
</dbReference>
<keyword evidence="5" id="KW-0547">Nucleotide-binding</keyword>
<dbReference type="GO" id="GO:0005886">
    <property type="term" value="C:plasma membrane"/>
    <property type="evidence" value="ECO:0007669"/>
    <property type="project" value="UniProtKB-SubCell"/>
</dbReference>
<sequence length="374" mass="41517">MQPEELQGFLISKDVATVSGISKTYSRNNRIPDMNSSVLETTHLTTGYMSQRRERKVVSTDLSLALIQGEVVCLIGPNGVGKSTLLRTLSGLHPPLGGHILLNSRDITTFTPKELARNLSIVLTERVHVGALPVFTLVALGRFPYTDWAGKLRPKDVEVVTWAINAVGAVDLTNRLVHELSDGERQKVMIARALAQQPKVMILDEPTAFLDLPRRIEMLTLLRRLARDTGTAILLSTHDLDVALRTADLLWILPKDGTLQTGAPEDLVLSGALEQAFKNDGVTFDQQHGSFSMNTRRDTQITLQGDGLYALWTRKALEREGFAVRISPNGSRIQVKIHGQPEATRWHLQIQDQCSEHSTIYELLSTLRNTVKPL</sequence>
<keyword evidence="3" id="KW-1003">Cell membrane</keyword>
<evidence type="ECO:0000256" key="9">
    <source>
        <dbReference type="ARBA" id="ARBA00023136"/>
    </source>
</evidence>
<organism evidence="11">
    <name type="scientific">Vecturithrix granuli</name>
    <dbReference type="NCBI Taxonomy" id="1499967"/>
    <lineage>
        <taxon>Bacteria</taxon>
        <taxon>Candidatus Moduliflexota</taxon>
        <taxon>Candidatus Vecturitrichia</taxon>
        <taxon>Candidatus Vecturitrichales</taxon>
        <taxon>Candidatus Vecturitrichaceae</taxon>
        <taxon>Candidatus Vecturithrix</taxon>
    </lineage>
</organism>
<keyword evidence="9" id="KW-0472">Membrane</keyword>
<evidence type="ECO:0000256" key="8">
    <source>
        <dbReference type="ARBA" id="ARBA00023065"/>
    </source>
</evidence>
<evidence type="ECO:0000256" key="2">
    <source>
        <dbReference type="ARBA" id="ARBA00022448"/>
    </source>
</evidence>
<keyword evidence="7" id="KW-0408">Iron</keyword>
<reference evidence="11" key="1">
    <citation type="journal article" date="2015" name="PeerJ">
        <title>First genomic representation of candidate bacterial phylum KSB3 points to enhanced environmental sensing as a trigger of wastewater bulking.</title>
        <authorList>
            <person name="Sekiguchi Y."/>
            <person name="Ohashi A."/>
            <person name="Parks D.H."/>
            <person name="Yamauchi T."/>
            <person name="Tyson G.W."/>
            <person name="Hugenholtz P."/>
        </authorList>
    </citation>
    <scope>NUCLEOTIDE SEQUENCE [LARGE SCALE GENOMIC DNA]</scope>
</reference>